<organism evidence="1 3">
    <name type="scientific">Acetobacter cibinongensis</name>
    <dbReference type="NCBI Taxonomy" id="146475"/>
    <lineage>
        <taxon>Bacteria</taxon>
        <taxon>Pseudomonadati</taxon>
        <taxon>Pseudomonadota</taxon>
        <taxon>Alphaproteobacteria</taxon>
        <taxon>Acetobacterales</taxon>
        <taxon>Acetobacteraceae</taxon>
        <taxon>Acetobacter</taxon>
    </lineage>
</organism>
<accession>A0A6N3SSK8</accession>
<evidence type="ECO:0000313" key="1">
    <source>
        <dbReference type="EMBL" id="GAN61535.1"/>
    </source>
</evidence>
<dbReference type="Proteomes" id="UP000032671">
    <property type="component" value="Unassembled WGS sequence"/>
</dbReference>
<keyword evidence="4" id="KW-1185">Reference proteome</keyword>
<proteinExistence type="predicted"/>
<comment type="caution">
    <text evidence="1">The sequence shown here is derived from an EMBL/GenBank/DDBJ whole genome shotgun (WGS) entry which is preliminary data.</text>
</comment>
<evidence type="ECO:0000313" key="3">
    <source>
        <dbReference type="Proteomes" id="UP000032671"/>
    </source>
</evidence>
<dbReference type="Proteomes" id="UP000321891">
    <property type="component" value="Unassembled WGS sequence"/>
</dbReference>
<dbReference type="RefSeq" id="WP_048839578.1">
    <property type="nucleotide sequence ID" value="NZ_BAMV01000036.1"/>
</dbReference>
<reference evidence="2 4" key="2">
    <citation type="submission" date="2019-07" db="EMBL/GenBank/DDBJ databases">
        <title>Whole genome shotgun sequence of Acetobacter cibinongensis NBRC 16605.</title>
        <authorList>
            <person name="Hosoyama A."/>
            <person name="Uohara A."/>
            <person name="Ohji S."/>
            <person name="Ichikawa N."/>
        </authorList>
    </citation>
    <scope>NUCLEOTIDE SEQUENCE [LARGE SCALE GENOMIC DNA]</scope>
    <source>
        <strain evidence="2 4">NBRC 16605</strain>
    </source>
</reference>
<dbReference type="AlphaFoldDB" id="A0A0D6N758"/>
<gene>
    <name evidence="1" type="ORF">Abci_036_002</name>
    <name evidence="2" type="ORF">ACI01nite_26640</name>
</gene>
<accession>A0A0D6N758</accession>
<name>A0A0D6N758_9PROT</name>
<sequence length="81" mass="8764">MTARHKSKLNLDLLAKIWALAEQGNAGEQAAAQNRAEALVKPHGYTLTDVPDLLLTEGYLDDDPQPSAGGFTFYDISNPAH</sequence>
<evidence type="ECO:0000313" key="4">
    <source>
        <dbReference type="Proteomes" id="UP000321891"/>
    </source>
</evidence>
<dbReference type="EMBL" id="BAMV01000036">
    <property type="protein sequence ID" value="GAN61535.1"/>
    <property type="molecule type" value="Genomic_DNA"/>
</dbReference>
<dbReference type="EMBL" id="BJVU01000021">
    <property type="protein sequence ID" value="GEL60062.1"/>
    <property type="molecule type" value="Genomic_DNA"/>
</dbReference>
<evidence type="ECO:0000313" key="2">
    <source>
        <dbReference type="EMBL" id="GEL60062.1"/>
    </source>
</evidence>
<reference evidence="1 3" key="1">
    <citation type="submission" date="2012-11" db="EMBL/GenBank/DDBJ databases">
        <title>Whole genome sequence of Acetobacter cibinongensis 4H-1.</title>
        <authorList>
            <person name="Azuma Y."/>
            <person name="Higashiura N."/>
            <person name="Hirakawa H."/>
            <person name="Matsushita K."/>
        </authorList>
    </citation>
    <scope>NUCLEOTIDE SEQUENCE [LARGE SCALE GENOMIC DNA]</scope>
    <source>
        <strain evidence="1 3">4H-1</strain>
    </source>
</reference>
<protein>
    <submittedName>
        <fullName evidence="1">Uncharacterized protein</fullName>
    </submittedName>
</protein>